<protein>
    <submittedName>
        <fullName evidence="1">Uncharacterized protein</fullName>
    </submittedName>
</protein>
<sequence>MAYCFCTDAIPKAKCSSLSYDIFKIMKSKIYMFEDPDYIKIIKIIETLNYLIENYNYIHIALDYKNIVHNFSIFITNDICYIVDTYGSENTNRMMSKRSEEIGDF</sequence>
<evidence type="ECO:0000313" key="1">
    <source>
        <dbReference type="EMBL" id="QBK85002.1"/>
    </source>
</evidence>
<name>A0A481YP22_9VIRU</name>
<accession>A0A481YP22</accession>
<organism evidence="1">
    <name type="scientific">Pithovirus LCDPAC02</name>
    <dbReference type="NCBI Taxonomy" id="2506601"/>
    <lineage>
        <taxon>Viruses</taxon>
        <taxon>Pithoviruses</taxon>
    </lineage>
</organism>
<dbReference type="EMBL" id="MK500301">
    <property type="protein sequence ID" value="QBK85002.1"/>
    <property type="molecule type" value="Genomic_DNA"/>
</dbReference>
<gene>
    <name evidence="1" type="ORF">LCDPAC02_02010</name>
</gene>
<proteinExistence type="predicted"/>
<reference evidence="1" key="1">
    <citation type="journal article" date="2019" name="MBio">
        <title>Virus Genomes from Deep Sea Sediments Expand the Ocean Megavirome and Support Independent Origins of Viral Gigantism.</title>
        <authorList>
            <person name="Backstrom D."/>
            <person name="Yutin N."/>
            <person name="Jorgensen S.L."/>
            <person name="Dharamshi J."/>
            <person name="Homa F."/>
            <person name="Zaremba-Niedwiedzka K."/>
            <person name="Spang A."/>
            <person name="Wolf Y.I."/>
            <person name="Koonin E.V."/>
            <person name="Ettema T.J."/>
        </authorList>
    </citation>
    <scope>NUCLEOTIDE SEQUENCE</scope>
</reference>